<gene>
    <name evidence="5" type="ORF">IAA52_11610</name>
</gene>
<evidence type="ECO:0000256" key="3">
    <source>
        <dbReference type="SAM" id="SignalP"/>
    </source>
</evidence>
<sequence>MKTFLCLLLALSLLLGGVALAENATAAPLAALTPSPTPQMEPAPARPQQPTPEPAATETATPMPSPTQTPYPTPTPRAAAATATPEVTAVPETTATPEAAAPETSATPETAGETSPAPEGIFDRLPADMPTVPPLPTREPGRLTGVKIGIDPGHQAQGNSDQEAVAPGSSETKAKVSSGTYGRFTGVPEYEVNLAVSLKLREALEALGCEVYMTRETNDVDISNQERAIMMNELGVDLVLRIHCNGSTNESAQGIGLYIRATGTNADECMRAAEALLPAMVEATGAESDGIFRRDSYTGLNWSEVPSILVEMGFMTNEEEDYKLNDPAYQDQLVAGMVEGVCAYMGR</sequence>
<protein>
    <submittedName>
        <fullName evidence="5">N-acetylmuramoyl-L-alanine amidase</fullName>
    </submittedName>
</protein>
<dbReference type="SMART" id="SM00646">
    <property type="entry name" value="Ami_3"/>
    <property type="match status" value="1"/>
</dbReference>
<dbReference type="Proteomes" id="UP000824260">
    <property type="component" value="Unassembled WGS sequence"/>
</dbReference>
<comment type="caution">
    <text evidence="5">The sequence shown here is derived from an EMBL/GenBank/DDBJ whole genome shotgun (WGS) entry which is preliminary data.</text>
</comment>
<dbReference type="InterPro" id="IPR050695">
    <property type="entry name" value="N-acetylmuramoyl_amidase_3"/>
</dbReference>
<dbReference type="GO" id="GO:0008745">
    <property type="term" value="F:N-acetylmuramoyl-L-alanine amidase activity"/>
    <property type="evidence" value="ECO:0007669"/>
    <property type="project" value="InterPro"/>
</dbReference>
<feature type="domain" description="MurNAc-LAA" evidence="4">
    <location>
        <begin position="228"/>
        <end position="342"/>
    </location>
</feature>
<dbReference type="SUPFAM" id="SSF53187">
    <property type="entry name" value="Zn-dependent exopeptidases"/>
    <property type="match status" value="1"/>
</dbReference>
<dbReference type="GO" id="GO:0030288">
    <property type="term" value="C:outer membrane-bounded periplasmic space"/>
    <property type="evidence" value="ECO:0007669"/>
    <property type="project" value="TreeGrafter"/>
</dbReference>
<dbReference type="AlphaFoldDB" id="A0A9D1CYN9"/>
<reference evidence="5" key="1">
    <citation type="submission" date="2020-10" db="EMBL/GenBank/DDBJ databases">
        <authorList>
            <person name="Gilroy R."/>
        </authorList>
    </citation>
    <scope>NUCLEOTIDE SEQUENCE</scope>
    <source>
        <strain evidence="5">ChiSjej6B24-2974</strain>
    </source>
</reference>
<accession>A0A9D1CYN9</accession>
<dbReference type="Pfam" id="PF01520">
    <property type="entry name" value="Amidase_3"/>
    <property type="match status" value="1"/>
</dbReference>
<dbReference type="EMBL" id="DVFZ01000106">
    <property type="protein sequence ID" value="HIQ83735.1"/>
    <property type="molecule type" value="Genomic_DNA"/>
</dbReference>
<feature type="compositionally biased region" description="Pro residues" evidence="2">
    <location>
        <begin position="35"/>
        <end position="53"/>
    </location>
</feature>
<evidence type="ECO:0000313" key="5">
    <source>
        <dbReference type="EMBL" id="HIQ83735.1"/>
    </source>
</evidence>
<feature type="chain" id="PRO_5039005892" evidence="3">
    <location>
        <begin position="22"/>
        <end position="347"/>
    </location>
</feature>
<dbReference type="InterPro" id="IPR002508">
    <property type="entry name" value="MurNAc-LAA_cat"/>
</dbReference>
<dbReference type="Gene3D" id="3.40.630.40">
    <property type="entry name" value="Zn-dependent exopeptidases"/>
    <property type="match status" value="1"/>
</dbReference>
<name>A0A9D1CYN9_9FIRM</name>
<dbReference type="PANTHER" id="PTHR30404">
    <property type="entry name" value="N-ACETYLMURAMOYL-L-ALANINE AMIDASE"/>
    <property type="match status" value="1"/>
</dbReference>
<reference evidence="5" key="2">
    <citation type="journal article" date="2021" name="PeerJ">
        <title>Extensive microbial diversity within the chicken gut microbiome revealed by metagenomics and culture.</title>
        <authorList>
            <person name="Gilroy R."/>
            <person name="Ravi A."/>
            <person name="Getino M."/>
            <person name="Pursley I."/>
            <person name="Horton D.L."/>
            <person name="Alikhan N.F."/>
            <person name="Baker D."/>
            <person name="Gharbi K."/>
            <person name="Hall N."/>
            <person name="Watson M."/>
            <person name="Adriaenssens E.M."/>
            <person name="Foster-Nyarko E."/>
            <person name="Jarju S."/>
            <person name="Secka A."/>
            <person name="Antonio M."/>
            <person name="Oren A."/>
            <person name="Chaudhuri R.R."/>
            <person name="La Ragione R."/>
            <person name="Hildebrand F."/>
            <person name="Pallen M.J."/>
        </authorList>
    </citation>
    <scope>NUCLEOTIDE SEQUENCE</scope>
    <source>
        <strain evidence="5">ChiSjej6B24-2974</strain>
    </source>
</reference>
<proteinExistence type="predicted"/>
<keyword evidence="1" id="KW-0378">Hydrolase</keyword>
<evidence type="ECO:0000313" key="6">
    <source>
        <dbReference type="Proteomes" id="UP000824260"/>
    </source>
</evidence>
<keyword evidence="3" id="KW-0732">Signal</keyword>
<feature type="compositionally biased region" description="Polar residues" evidence="2">
    <location>
        <begin position="169"/>
        <end position="179"/>
    </location>
</feature>
<feature type="signal peptide" evidence="3">
    <location>
        <begin position="1"/>
        <end position="21"/>
    </location>
</feature>
<feature type="compositionally biased region" description="Pro residues" evidence="2">
    <location>
        <begin position="63"/>
        <end position="75"/>
    </location>
</feature>
<dbReference type="PANTHER" id="PTHR30404:SF0">
    <property type="entry name" value="N-ACETYLMURAMOYL-L-ALANINE AMIDASE AMIC"/>
    <property type="match status" value="1"/>
</dbReference>
<dbReference type="GO" id="GO:0009253">
    <property type="term" value="P:peptidoglycan catabolic process"/>
    <property type="evidence" value="ECO:0007669"/>
    <property type="project" value="InterPro"/>
</dbReference>
<evidence type="ECO:0000256" key="1">
    <source>
        <dbReference type="ARBA" id="ARBA00022801"/>
    </source>
</evidence>
<evidence type="ECO:0000256" key="2">
    <source>
        <dbReference type="SAM" id="MobiDB-lite"/>
    </source>
</evidence>
<feature type="region of interest" description="Disordered" evidence="2">
    <location>
        <begin position="31"/>
        <end position="179"/>
    </location>
</feature>
<feature type="compositionally biased region" description="Low complexity" evidence="2">
    <location>
        <begin position="76"/>
        <end position="114"/>
    </location>
</feature>
<organism evidence="5 6">
    <name type="scientific">Candidatus Pullichristensenella stercorigallinarum</name>
    <dbReference type="NCBI Taxonomy" id="2840909"/>
    <lineage>
        <taxon>Bacteria</taxon>
        <taxon>Bacillati</taxon>
        <taxon>Bacillota</taxon>
        <taxon>Clostridia</taxon>
        <taxon>Candidatus Pullichristensenella</taxon>
    </lineage>
</organism>
<evidence type="ECO:0000259" key="4">
    <source>
        <dbReference type="SMART" id="SM00646"/>
    </source>
</evidence>
<dbReference type="CDD" id="cd02696">
    <property type="entry name" value="MurNAc-LAA"/>
    <property type="match status" value="1"/>
</dbReference>